<accession>W9R8J6</accession>
<protein>
    <submittedName>
        <fullName evidence="2">Uncharacterized protein</fullName>
    </submittedName>
</protein>
<sequence length="92" mass="9823">MKRTWGGGGRNGETPGGIEAEEGTGVAEIAAEEDGMATRPESKSEARRGKEERSEGGERSEAREGLCRHWRRDEGAWFGCGRGNGNENGNSG</sequence>
<reference evidence="3" key="1">
    <citation type="submission" date="2013-01" db="EMBL/GenBank/DDBJ databases">
        <title>Draft Genome Sequence of a Mulberry Tree, Morus notabilis C.K. Schneid.</title>
        <authorList>
            <person name="He N."/>
            <person name="Zhao S."/>
        </authorList>
    </citation>
    <scope>NUCLEOTIDE SEQUENCE</scope>
</reference>
<proteinExistence type="predicted"/>
<keyword evidence="3" id="KW-1185">Reference proteome</keyword>
<feature type="region of interest" description="Disordered" evidence="1">
    <location>
        <begin position="1"/>
        <end position="66"/>
    </location>
</feature>
<feature type="compositionally biased region" description="Gly residues" evidence="1">
    <location>
        <begin position="1"/>
        <end position="15"/>
    </location>
</feature>
<organism evidence="2 3">
    <name type="scientific">Morus notabilis</name>
    <dbReference type="NCBI Taxonomy" id="981085"/>
    <lineage>
        <taxon>Eukaryota</taxon>
        <taxon>Viridiplantae</taxon>
        <taxon>Streptophyta</taxon>
        <taxon>Embryophyta</taxon>
        <taxon>Tracheophyta</taxon>
        <taxon>Spermatophyta</taxon>
        <taxon>Magnoliopsida</taxon>
        <taxon>eudicotyledons</taxon>
        <taxon>Gunneridae</taxon>
        <taxon>Pentapetalae</taxon>
        <taxon>rosids</taxon>
        <taxon>fabids</taxon>
        <taxon>Rosales</taxon>
        <taxon>Moraceae</taxon>
        <taxon>Moreae</taxon>
        <taxon>Morus</taxon>
    </lineage>
</organism>
<gene>
    <name evidence="2" type="ORF">L484_012180</name>
</gene>
<dbReference type="Proteomes" id="UP000030645">
    <property type="component" value="Unassembled WGS sequence"/>
</dbReference>
<evidence type="ECO:0000313" key="2">
    <source>
        <dbReference type="EMBL" id="EXB76028.1"/>
    </source>
</evidence>
<name>W9R8J6_9ROSA</name>
<dbReference type="EMBL" id="KE344707">
    <property type="protein sequence ID" value="EXB76028.1"/>
    <property type="molecule type" value="Genomic_DNA"/>
</dbReference>
<feature type="compositionally biased region" description="Basic and acidic residues" evidence="1">
    <location>
        <begin position="40"/>
        <end position="66"/>
    </location>
</feature>
<dbReference type="AlphaFoldDB" id="W9R8J6"/>
<evidence type="ECO:0000256" key="1">
    <source>
        <dbReference type="SAM" id="MobiDB-lite"/>
    </source>
</evidence>
<evidence type="ECO:0000313" key="3">
    <source>
        <dbReference type="Proteomes" id="UP000030645"/>
    </source>
</evidence>